<comment type="caution">
    <text evidence="3">The sequence shown here is derived from an EMBL/GenBank/DDBJ whole genome shotgun (WGS) entry which is preliminary data.</text>
</comment>
<evidence type="ECO:0000259" key="2">
    <source>
        <dbReference type="Pfam" id="PF12728"/>
    </source>
</evidence>
<dbReference type="Pfam" id="PF12728">
    <property type="entry name" value="HTH_17"/>
    <property type="match status" value="1"/>
</dbReference>
<accession>A0ABP7E3R7</accession>
<dbReference type="InterPro" id="IPR010093">
    <property type="entry name" value="SinI_DNA-bd"/>
</dbReference>
<feature type="region of interest" description="Disordered" evidence="1">
    <location>
        <begin position="130"/>
        <end position="157"/>
    </location>
</feature>
<evidence type="ECO:0000313" key="4">
    <source>
        <dbReference type="Proteomes" id="UP001501536"/>
    </source>
</evidence>
<feature type="domain" description="Helix-turn-helix" evidence="2">
    <location>
        <begin position="78"/>
        <end position="124"/>
    </location>
</feature>
<evidence type="ECO:0000256" key="1">
    <source>
        <dbReference type="SAM" id="MobiDB-lite"/>
    </source>
</evidence>
<proteinExistence type="predicted"/>
<name>A0ABP7E3R7_9MICC</name>
<dbReference type="InterPro" id="IPR009061">
    <property type="entry name" value="DNA-bd_dom_put_sf"/>
</dbReference>
<evidence type="ECO:0000313" key="3">
    <source>
        <dbReference type="EMBL" id="GAA3712734.1"/>
    </source>
</evidence>
<keyword evidence="4" id="KW-1185">Reference proteome</keyword>
<sequence>MTVAVARRTYLAEDPDADSDFLVFLKGSVSAAQGVPKLVADDGTEHQVPHGVFDALLLIAEALAEGRAVSVMPTDTQLTTQEAADYLGYSRPTLVKLLERGEIPFSRVGRHRRVMLRDLIEYEAEARSRRRTTLDQLTQESVRDGSALRTPDDDSTR</sequence>
<dbReference type="Proteomes" id="UP001501536">
    <property type="component" value="Unassembled WGS sequence"/>
</dbReference>
<dbReference type="InterPro" id="IPR041657">
    <property type="entry name" value="HTH_17"/>
</dbReference>
<dbReference type="NCBIfam" id="TIGR01764">
    <property type="entry name" value="excise"/>
    <property type="match status" value="1"/>
</dbReference>
<reference evidence="4" key="1">
    <citation type="journal article" date="2019" name="Int. J. Syst. Evol. Microbiol.">
        <title>The Global Catalogue of Microorganisms (GCM) 10K type strain sequencing project: providing services to taxonomists for standard genome sequencing and annotation.</title>
        <authorList>
            <consortium name="The Broad Institute Genomics Platform"/>
            <consortium name="The Broad Institute Genome Sequencing Center for Infectious Disease"/>
            <person name="Wu L."/>
            <person name="Ma J."/>
        </authorList>
    </citation>
    <scope>NUCLEOTIDE SEQUENCE [LARGE SCALE GENOMIC DNA]</scope>
    <source>
        <strain evidence="4">JCM 16961</strain>
    </source>
</reference>
<protein>
    <recommendedName>
        <fullName evidence="2">Helix-turn-helix domain-containing protein</fullName>
    </recommendedName>
</protein>
<dbReference type="EMBL" id="BAABCJ010000007">
    <property type="protein sequence ID" value="GAA3712734.1"/>
    <property type="molecule type" value="Genomic_DNA"/>
</dbReference>
<dbReference type="SUPFAM" id="SSF46955">
    <property type="entry name" value="Putative DNA-binding domain"/>
    <property type="match status" value="1"/>
</dbReference>
<gene>
    <name evidence="3" type="ORF">GCM10022377_28080</name>
</gene>
<organism evidence="3 4">
    <name type="scientific">Zhihengliuella alba</name>
    <dbReference type="NCBI Taxonomy" id="547018"/>
    <lineage>
        <taxon>Bacteria</taxon>
        <taxon>Bacillati</taxon>
        <taxon>Actinomycetota</taxon>
        <taxon>Actinomycetes</taxon>
        <taxon>Micrococcales</taxon>
        <taxon>Micrococcaceae</taxon>
        <taxon>Zhihengliuella</taxon>
    </lineage>
</organism>